<reference evidence="1 2" key="1">
    <citation type="journal article" date="2022" name="Nat. Ecol. Evol.">
        <title>A masculinizing supergene underlies an exaggerated male reproductive morph in a spider.</title>
        <authorList>
            <person name="Hendrickx F."/>
            <person name="De Corte Z."/>
            <person name="Sonet G."/>
            <person name="Van Belleghem S.M."/>
            <person name="Kostlbacher S."/>
            <person name="Vangestel C."/>
        </authorList>
    </citation>
    <scope>NUCLEOTIDE SEQUENCE [LARGE SCALE GENOMIC DNA]</scope>
    <source>
        <strain evidence="1">W744_W776</strain>
    </source>
</reference>
<dbReference type="Proteomes" id="UP000827092">
    <property type="component" value="Unassembled WGS sequence"/>
</dbReference>
<gene>
    <name evidence="1" type="ORF">JTE90_001206</name>
</gene>
<evidence type="ECO:0000313" key="1">
    <source>
        <dbReference type="EMBL" id="KAG8187832.1"/>
    </source>
</evidence>
<dbReference type="AlphaFoldDB" id="A0AAV6UVI7"/>
<accession>A0AAV6UVI7</accession>
<protein>
    <submittedName>
        <fullName evidence="1">Uncharacterized protein</fullName>
    </submittedName>
</protein>
<evidence type="ECO:0000313" key="2">
    <source>
        <dbReference type="Proteomes" id="UP000827092"/>
    </source>
</evidence>
<dbReference type="EMBL" id="JAFNEN010000258">
    <property type="protein sequence ID" value="KAG8187832.1"/>
    <property type="molecule type" value="Genomic_DNA"/>
</dbReference>
<name>A0AAV6UVI7_9ARAC</name>
<keyword evidence="2" id="KW-1185">Reference proteome</keyword>
<organism evidence="1 2">
    <name type="scientific">Oedothorax gibbosus</name>
    <dbReference type="NCBI Taxonomy" id="931172"/>
    <lineage>
        <taxon>Eukaryota</taxon>
        <taxon>Metazoa</taxon>
        <taxon>Ecdysozoa</taxon>
        <taxon>Arthropoda</taxon>
        <taxon>Chelicerata</taxon>
        <taxon>Arachnida</taxon>
        <taxon>Araneae</taxon>
        <taxon>Araneomorphae</taxon>
        <taxon>Entelegynae</taxon>
        <taxon>Araneoidea</taxon>
        <taxon>Linyphiidae</taxon>
        <taxon>Erigoninae</taxon>
        <taxon>Oedothorax</taxon>
    </lineage>
</organism>
<comment type="caution">
    <text evidence="1">The sequence shown here is derived from an EMBL/GenBank/DDBJ whole genome shotgun (WGS) entry which is preliminary data.</text>
</comment>
<proteinExistence type="predicted"/>
<sequence length="88" mass="9798">MIGIDDNEQRNVGSTAAYHPFNRLGARYRIKLGNLLFSVSPNHCARASVTNTKAYACTCKTVKTALFPCFSEELRELRRADSLFTVAV</sequence>